<sequence length="165" mass="18410">MTTWSKNQITLKLDQFRNWLSANGAELLQPTNEYELVRFRAGDKTGIIYWNTKGGSSFVQPALEAWEAFKGAHSWRAAPATTRRKKSSVTLQAVRARDGSHCFYCLSPVLVEDESEEHLVSITHGGPNHISNIFLAHKLCNARAGNLSAPEKIALHVAQYMNVKS</sequence>
<evidence type="ECO:0000313" key="2">
    <source>
        <dbReference type="EMBL" id="PRC92624.1"/>
    </source>
</evidence>
<proteinExistence type="predicted"/>
<feature type="domain" description="HNH" evidence="1">
    <location>
        <begin position="102"/>
        <end position="146"/>
    </location>
</feature>
<dbReference type="InterPro" id="IPR003615">
    <property type="entry name" value="HNH_nuc"/>
</dbReference>
<keyword evidence="3" id="KW-1185">Reference proteome</keyword>
<dbReference type="CDD" id="cd00085">
    <property type="entry name" value="HNHc"/>
    <property type="match status" value="1"/>
</dbReference>
<accession>A0A2S9GY22</accession>
<evidence type="ECO:0000313" key="3">
    <source>
        <dbReference type="Proteomes" id="UP000237839"/>
    </source>
</evidence>
<dbReference type="RefSeq" id="WP_105532440.1">
    <property type="nucleotide sequence ID" value="NZ_PUGF01000012.1"/>
</dbReference>
<dbReference type="Gene3D" id="1.10.30.50">
    <property type="match status" value="1"/>
</dbReference>
<dbReference type="Pfam" id="PF01844">
    <property type="entry name" value="HNH"/>
    <property type="match status" value="1"/>
</dbReference>
<organism evidence="2 3">
    <name type="scientific">Solimicrobium silvestre</name>
    <dbReference type="NCBI Taxonomy" id="2099400"/>
    <lineage>
        <taxon>Bacteria</taxon>
        <taxon>Pseudomonadati</taxon>
        <taxon>Pseudomonadota</taxon>
        <taxon>Betaproteobacteria</taxon>
        <taxon>Burkholderiales</taxon>
        <taxon>Oxalobacteraceae</taxon>
        <taxon>Solimicrobium</taxon>
    </lineage>
</organism>
<comment type="caution">
    <text evidence="2">The sequence shown here is derived from an EMBL/GenBank/DDBJ whole genome shotgun (WGS) entry which is preliminary data.</text>
</comment>
<reference evidence="2 3" key="1">
    <citation type="submission" date="2018-02" db="EMBL/GenBank/DDBJ databases">
        <title>Solimicrobium silvestre gen. nov., sp. nov., isolated from alpine forest soil.</title>
        <authorList>
            <person name="Margesin R."/>
            <person name="Albuquerque L."/>
            <person name="Zhang D.-C."/>
            <person name="Froufe H.J.C."/>
            <person name="Severino R."/>
            <person name="Roxo I."/>
            <person name="Egas C."/>
            <person name="Da Costa M.S."/>
        </authorList>
    </citation>
    <scope>NUCLEOTIDE SEQUENCE [LARGE SCALE GENOMIC DNA]</scope>
    <source>
        <strain evidence="2 3">S20-91</strain>
    </source>
</reference>
<dbReference type="InterPro" id="IPR002711">
    <property type="entry name" value="HNH"/>
</dbReference>
<dbReference type="GO" id="GO:0008270">
    <property type="term" value="F:zinc ion binding"/>
    <property type="evidence" value="ECO:0007669"/>
    <property type="project" value="InterPro"/>
</dbReference>
<name>A0A2S9GY22_9BURK</name>
<dbReference type="GO" id="GO:0004519">
    <property type="term" value="F:endonuclease activity"/>
    <property type="evidence" value="ECO:0007669"/>
    <property type="project" value="UniProtKB-KW"/>
</dbReference>
<dbReference type="GO" id="GO:0003676">
    <property type="term" value="F:nucleic acid binding"/>
    <property type="evidence" value="ECO:0007669"/>
    <property type="project" value="InterPro"/>
</dbReference>
<keyword evidence="2" id="KW-0255">Endonuclease</keyword>
<dbReference type="AlphaFoldDB" id="A0A2S9GY22"/>
<dbReference type="EMBL" id="PUGF01000012">
    <property type="protein sequence ID" value="PRC92624.1"/>
    <property type="molecule type" value="Genomic_DNA"/>
</dbReference>
<dbReference type="OrthoDB" id="9134725at2"/>
<protein>
    <submittedName>
        <fullName evidence="2">HNH endonuclease</fullName>
    </submittedName>
</protein>
<keyword evidence="2" id="KW-0378">Hydrolase</keyword>
<keyword evidence="2" id="KW-0540">Nuclease</keyword>
<gene>
    <name evidence="2" type="ORF">S2091_2679</name>
</gene>
<evidence type="ECO:0000259" key="1">
    <source>
        <dbReference type="Pfam" id="PF01844"/>
    </source>
</evidence>
<dbReference type="Proteomes" id="UP000237839">
    <property type="component" value="Unassembled WGS sequence"/>
</dbReference>